<sequence length="133" mass="15316">MPELPPVPKDLNHFQQAAVEIYQSQWKNWFLASKQQEWELLPSNPSVLVLEIGTSELEYMGLPPAGIGPQTLVHLATSLCLEPVTTSKYWYQFNQDMQITHIENILKFHQEWVLQRLGIPSQKAHPFYSINAS</sequence>
<keyword evidence="2" id="KW-1185">Reference proteome</keyword>
<proteinExistence type="predicted"/>
<evidence type="ECO:0000313" key="2">
    <source>
        <dbReference type="Proteomes" id="UP000765509"/>
    </source>
</evidence>
<evidence type="ECO:0000313" key="1">
    <source>
        <dbReference type="EMBL" id="MBW0583772.1"/>
    </source>
</evidence>
<protein>
    <submittedName>
        <fullName evidence="1">Uncharacterized protein</fullName>
    </submittedName>
</protein>
<dbReference type="Proteomes" id="UP000765509">
    <property type="component" value="Unassembled WGS sequence"/>
</dbReference>
<dbReference type="AlphaFoldDB" id="A0A9Q3KQ53"/>
<reference evidence="1" key="1">
    <citation type="submission" date="2021-03" db="EMBL/GenBank/DDBJ databases">
        <title>Draft genome sequence of rust myrtle Austropuccinia psidii MF-1, a brazilian biotype.</title>
        <authorList>
            <person name="Quecine M.C."/>
            <person name="Pachon D.M.R."/>
            <person name="Bonatelli M.L."/>
            <person name="Correr F.H."/>
            <person name="Franceschini L.M."/>
            <person name="Leite T.F."/>
            <person name="Margarido G.R.A."/>
            <person name="Almeida C.A."/>
            <person name="Ferrarezi J.A."/>
            <person name="Labate C.A."/>
        </authorList>
    </citation>
    <scope>NUCLEOTIDE SEQUENCE</scope>
    <source>
        <strain evidence="1">MF-1</strain>
    </source>
</reference>
<organism evidence="1 2">
    <name type="scientific">Austropuccinia psidii MF-1</name>
    <dbReference type="NCBI Taxonomy" id="1389203"/>
    <lineage>
        <taxon>Eukaryota</taxon>
        <taxon>Fungi</taxon>
        <taxon>Dikarya</taxon>
        <taxon>Basidiomycota</taxon>
        <taxon>Pucciniomycotina</taxon>
        <taxon>Pucciniomycetes</taxon>
        <taxon>Pucciniales</taxon>
        <taxon>Sphaerophragmiaceae</taxon>
        <taxon>Austropuccinia</taxon>
    </lineage>
</organism>
<gene>
    <name evidence="1" type="ORF">O181_123487</name>
</gene>
<dbReference type="EMBL" id="AVOT02116016">
    <property type="protein sequence ID" value="MBW0583772.1"/>
    <property type="molecule type" value="Genomic_DNA"/>
</dbReference>
<name>A0A9Q3KQ53_9BASI</name>
<comment type="caution">
    <text evidence="1">The sequence shown here is derived from an EMBL/GenBank/DDBJ whole genome shotgun (WGS) entry which is preliminary data.</text>
</comment>
<accession>A0A9Q3KQ53</accession>